<dbReference type="PANTHER" id="PTHR12103:SF38">
    <property type="entry name" value="5'-NUCLEOTIDASE DOMAIN-CONTAINING PROTEIN 1"/>
    <property type="match status" value="1"/>
</dbReference>
<comment type="similarity">
    <text evidence="1">Belongs to the 5'(3')-deoxyribonucleotidase family.</text>
</comment>
<evidence type="ECO:0000256" key="3">
    <source>
        <dbReference type="ARBA" id="ARBA00022801"/>
    </source>
</evidence>
<accession>A0ABM1TPA8</accession>
<dbReference type="Gene3D" id="3.40.50.1000">
    <property type="entry name" value="HAD superfamily/HAD-like"/>
    <property type="match status" value="1"/>
</dbReference>
<sequence>MSLALKALVLSRQSYPGWSHITKCLLTCSRATVFLEDFIKPFHLHSTWLKCQQLRFVHSSLSVGFEDKGSVNSTFSFADYDVIGFDLDHTIAKYKLLPTFELVWSILADFLVKNRNYPPSLCQTPVVSTDFLSKGLIVDKARGNFLKLSHDHSIVRASHGTTRMTSDEIRHIYGTNRIWEPVMNLADRLCYQNQIQPFFVFKDNFVIAPALTCAQIVDALDKEQGKSSICYDFWKDVYDGFMYMFQRDAFIKQVGGYFPAIQRDISTYINPCDTNLRKWLDDLHSKKKTYLLTGSNVDYASYLAEFCLGPKWKDKFDLIITYACKPGFFIANRPFLNLDGINETSVVKEGLQPGRIYSQGNWQELHTFFAQLVGKSKPKILYIGDSVLEDVFAPSKFTSCESVAVVQEIVSEESSGLLTSEMWGSYFSDCLSDGEKSENTLWADLIMKHSQIAIPDLESVTSFPVDQRYPSFKNGPNGFFPKLPKMF</sequence>
<dbReference type="InterPro" id="IPR036412">
    <property type="entry name" value="HAD-like_sf"/>
</dbReference>
<keyword evidence="4" id="KW-0460">Magnesium</keyword>
<evidence type="ECO:0000256" key="4">
    <source>
        <dbReference type="ARBA" id="ARBA00022842"/>
    </source>
</evidence>
<name>A0ABM1TPA8_LIMPO</name>
<proteinExistence type="inferred from homology"/>
<organism evidence="5 6">
    <name type="scientific">Limulus polyphemus</name>
    <name type="common">Atlantic horseshoe crab</name>
    <dbReference type="NCBI Taxonomy" id="6850"/>
    <lineage>
        <taxon>Eukaryota</taxon>
        <taxon>Metazoa</taxon>
        <taxon>Ecdysozoa</taxon>
        <taxon>Arthropoda</taxon>
        <taxon>Chelicerata</taxon>
        <taxon>Merostomata</taxon>
        <taxon>Xiphosura</taxon>
        <taxon>Limulidae</taxon>
        <taxon>Limulus</taxon>
    </lineage>
</organism>
<reference evidence="6" key="1">
    <citation type="submission" date="2025-08" db="UniProtKB">
        <authorList>
            <consortium name="RefSeq"/>
        </authorList>
    </citation>
    <scope>IDENTIFICATION</scope>
    <source>
        <tissue evidence="6">Muscle</tissue>
    </source>
</reference>
<keyword evidence="5" id="KW-1185">Reference proteome</keyword>
<keyword evidence="2" id="KW-0479">Metal-binding</keyword>
<dbReference type="Proteomes" id="UP000694941">
    <property type="component" value="Unplaced"/>
</dbReference>
<protein>
    <submittedName>
        <fullName evidence="6">5'-nucleotidase domain-containing protein 1-like</fullName>
    </submittedName>
</protein>
<evidence type="ECO:0000313" key="5">
    <source>
        <dbReference type="Proteomes" id="UP000694941"/>
    </source>
</evidence>
<evidence type="ECO:0000313" key="6">
    <source>
        <dbReference type="RefSeq" id="XP_022257714.1"/>
    </source>
</evidence>
<gene>
    <name evidence="6" type="primary">LOC106473609</name>
</gene>
<dbReference type="InterPro" id="IPR023214">
    <property type="entry name" value="HAD_sf"/>
</dbReference>
<dbReference type="Pfam" id="PF05761">
    <property type="entry name" value="5_nucleotid"/>
    <property type="match status" value="1"/>
</dbReference>
<keyword evidence="3" id="KW-0378">Hydrolase</keyword>
<dbReference type="GeneID" id="106473609"/>
<dbReference type="InterPro" id="IPR008380">
    <property type="entry name" value="HAD-SF_hydro_IG_5-nucl"/>
</dbReference>
<evidence type="ECO:0000256" key="2">
    <source>
        <dbReference type="ARBA" id="ARBA00022723"/>
    </source>
</evidence>
<dbReference type="PANTHER" id="PTHR12103">
    <property type="entry name" value="5'-NUCLEOTIDASE DOMAIN-CONTAINING"/>
    <property type="match status" value="1"/>
</dbReference>
<evidence type="ECO:0000256" key="1">
    <source>
        <dbReference type="ARBA" id="ARBA00009589"/>
    </source>
</evidence>
<dbReference type="RefSeq" id="XP_022257714.1">
    <property type="nucleotide sequence ID" value="XM_022402006.1"/>
</dbReference>
<dbReference type="SUPFAM" id="SSF56784">
    <property type="entry name" value="HAD-like"/>
    <property type="match status" value="1"/>
</dbReference>